<comment type="caution">
    <text evidence="2">The sequence shown here is derived from an EMBL/GenBank/DDBJ whole genome shotgun (WGS) entry which is preliminary data.</text>
</comment>
<name>A0AAD7XCM3_9APHY</name>
<keyword evidence="3" id="KW-1185">Reference proteome</keyword>
<feature type="region of interest" description="Disordered" evidence="1">
    <location>
        <begin position="1"/>
        <end position="21"/>
    </location>
</feature>
<feature type="compositionally biased region" description="Basic and acidic residues" evidence="1">
    <location>
        <begin position="1"/>
        <end position="12"/>
    </location>
</feature>
<accession>A0AAD7XCM3</accession>
<proteinExistence type="predicted"/>
<gene>
    <name evidence="2" type="ORF">ONZ51_g4323</name>
</gene>
<dbReference type="EMBL" id="JAPEVG010000083">
    <property type="protein sequence ID" value="KAJ8487179.1"/>
    <property type="molecule type" value="Genomic_DNA"/>
</dbReference>
<evidence type="ECO:0000256" key="1">
    <source>
        <dbReference type="SAM" id="MobiDB-lite"/>
    </source>
</evidence>
<organism evidence="2 3">
    <name type="scientific">Trametes cubensis</name>
    <dbReference type="NCBI Taxonomy" id="1111947"/>
    <lineage>
        <taxon>Eukaryota</taxon>
        <taxon>Fungi</taxon>
        <taxon>Dikarya</taxon>
        <taxon>Basidiomycota</taxon>
        <taxon>Agaricomycotina</taxon>
        <taxon>Agaricomycetes</taxon>
        <taxon>Polyporales</taxon>
        <taxon>Polyporaceae</taxon>
        <taxon>Trametes</taxon>
    </lineage>
</organism>
<dbReference type="AlphaFoldDB" id="A0AAD7XCM3"/>
<dbReference type="Proteomes" id="UP001215151">
    <property type="component" value="Unassembled WGS sequence"/>
</dbReference>
<evidence type="ECO:0000313" key="3">
    <source>
        <dbReference type="Proteomes" id="UP001215151"/>
    </source>
</evidence>
<protein>
    <submittedName>
        <fullName evidence="2">Uncharacterized protein</fullName>
    </submittedName>
</protein>
<reference evidence="2" key="1">
    <citation type="submission" date="2022-11" db="EMBL/GenBank/DDBJ databases">
        <title>Genome Sequence of Cubamyces cubensis.</title>
        <authorList>
            <person name="Buettner E."/>
        </authorList>
    </citation>
    <scope>NUCLEOTIDE SEQUENCE</scope>
    <source>
        <strain evidence="2">MPL-01</strain>
    </source>
</reference>
<sequence>MAAASESRDRAGGGKSPVWHQDDVRVDDYGLLVRAHRVSDSGFGFVKVIAGRAASSRAPDDEILHEIFRGDKLEGAAAGRVEDVR</sequence>
<evidence type="ECO:0000313" key="2">
    <source>
        <dbReference type="EMBL" id="KAJ8487179.1"/>
    </source>
</evidence>